<feature type="domain" description="DUF1664" evidence="1">
    <location>
        <begin position="144"/>
        <end position="287"/>
    </location>
</feature>
<proteinExistence type="predicted"/>
<sequence length="389" mass="42623">MTLDFIYVLQYGLQSSSTCNKVTHFGAASDSLCSKLSVIPKLRPGNNCFIIWVLGLVMGSPMSHKLSLILLVGSLSLVLGGDILELFDKMIVTTLSLKPNLDSSSPGMPVKLIAVVVELDPKWMPCCAGAGGSMVEVAERDDGSFASYLLPAAAIGAMGYCYMWWKDGMMLIKPIYSYLVQEWSFSDVMFVTKKNMVNAVATVSKQLENVHETLASTKKHLTKRLEGLDLKLEEHNELGQLISDDVIKGIKVNEVKSNLSRIGCDIEVIHQMISGLEGKLELVEGKQDTTNSGLWYLCQFAEGFNDRPNGYKDIAEQTTRTIMTHEEKSLKGLQFIATTRDSAENSSTITKKVGLNSSNEKEPVSKPRIHRSFPVGISVSKGITGLACD</sequence>
<gene>
    <name evidence="2" type="ORF">CR513_41758</name>
</gene>
<dbReference type="Pfam" id="PF07889">
    <property type="entry name" value="DUF1664"/>
    <property type="match status" value="1"/>
</dbReference>
<accession>A0A371FI80</accession>
<dbReference type="EMBL" id="QJKJ01008994">
    <property type="protein sequence ID" value="RDX78025.1"/>
    <property type="molecule type" value="Genomic_DNA"/>
</dbReference>
<feature type="non-terminal residue" evidence="2">
    <location>
        <position position="1"/>
    </location>
</feature>
<dbReference type="AlphaFoldDB" id="A0A371FI80"/>
<dbReference type="OrthoDB" id="544175at2759"/>
<evidence type="ECO:0000313" key="3">
    <source>
        <dbReference type="Proteomes" id="UP000257109"/>
    </source>
</evidence>
<reference evidence="2" key="1">
    <citation type="submission" date="2018-05" db="EMBL/GenBank/DDBJ databases">
        <title>Draft genome of Mucuna pruriens seed.</title>
        <authorList>
            <person name="Nnadi N.E."/>
            <person name="Vos R."/>
            <person name="Hasami M.H."/>
            <person name="Devisetty U.K."/>
            <person name="Aguiy J.C."/>
        </authorList>
    </citation>
    <scope>NUCLEOTIDE SEQUENCE [LARGE SCALE GENOMIC DNA]</scope>
    <source>
        <strain evidence="2">JCA_2017</strain>
    </source>
</reference>
<dbReference type="InterPro" id="IPR012458">
    <property type="entry name" value="DUF1664"/>
</dbReference>
<organism evidence="2 3">
    <name type="scientific">Mucuna pruriens</name>
    <name type="common">Velvet bean</name>
    <name type="synonym">Dolichos pruriens</name>
    <dbReference type="NCBI Taxonomy" id="157652"/>
    <lineage>
        <taxon>Eukaryota</taxon>
        <taxon>Viridiplantae</taxon>
        <taxon>Streptophyta</taxon>
        <taxon>Embryophyta</taxon>
        <taxon>Tracheophyta</taxon>
        <taxon>Spermatophyta</taxon>
        <taxon>Magnoliopsida</taxon>
        <taxon>eudicotyledons</taxon>
        <taxon>Gunneridae</taxon>
        <taxon>Pentapetalae</taxon>
        <taxon>rosids</taxon>
        <taxon>fabids</taxon>
        <taxon>Fabales</taxon>
        <taxon>Fabaceae</taxon>
        <taxon>Papilionoideae</taxon>
        <taxon>50 kb inversion clade</taxon>
        <taxon>NPAAA clade</taxon>
        <taxon>indigoferoid/millettioid clade</taxon>
        <taxon>Phaseoleae</taxon>
        <taxon>Mucuna</taxon>
    </lineage>
</organism>
<evidence type="ECO:0000313" key="2">
    <source>
        <dbReference type="EMBL" id="RDX78025.1"/>
    </source>
</evidence>
<name>A0A371FI80_MUCPR</name>
<protein>
    <recommendedName>
        <fullName evidence="1">DUF1664 domain-containing protein</fullName>
    </recommendedName>
</protein>
<dbReference type="PANTHER" id="PTHR46667:SF1">
    <property type="entry name" value="OS09G0482740 PROTEIN"/>
    <property type="match status" value="1"/>
</dbReference>
<dbReference type="Proteomes" id="UP000257109">
    <property type="component" value="Unassembled WGS sequence"/>
</dbReference>
<evidence type="ECO:0000259" key="1">
    <source>
        <dbReference type="Pfam" id="PF07889"/>
    </source>
</evidence>
<dbReference type="PANTHER" id="PTHR46667">
    <property type="entry name" value="OS05G0182700 PROTEIN"/>
    <property type="match status" value="1"/>
</dbReference>
<comment type="caution">
    <text evidence="2">The sequence shown here is derived from an EMBL/GenBank/DDBJ whole genome shotgun (WGS) entry which is preliminary data.</text>
</comment>
<keyword evidence="3" id="KW-1185">Reference proteome</keyword>